<dbReference type="InterPro" id="IPR004089">
    <property type="entry name" value="MCPsignal_dom"/>
</dbReference>
<dbReference type="RefSeq" id="WP_006582712.1">
    <property type="nucleotide sequence ID" value="NZ_CM001377.1"/>
</dbReference>
<comment type="subcellular location">
    <subcellularLocation>
        <location evidence="1">Cell membrane</location>
        <topology evidence="1">Multi-pass membrane protein</topology>
    </subcellularLocation>
</comment>
<keyword evidence="13" id="KW-1185">Reference proteome</keyword>
<dbReference type="Proteomes" id="UP000005730">
    <property type="component" value="Chromosome"/>
</dbReference>
<dbReference type="Gene3D" id="3.30.450.20">
    <property type="entry name" value="PAS domain"/>
    <property type="match status" value="1"/>
</dbReference>
<dbReference type="SMART" id="SM01049">
    <property type="entry name" value="Cache_2"/>
    <property type="match status" value="1"/>
</dbReference>
<dbReference type="PANTHER" id="PTHR32089">
    <property type="entry name" value="METHYL-ACCEPTING CHEMOTAXIS PROTEIN MCPB"/>
    <property type="match status" value="1"/>
</dbReference>
<dbReference type="CDD" id="cd11386">
    <property type="entry name" value="MCP_signal"/>
    <property type="match status" value="1"/>
</dbReference>
<dbReference type="Pfam" id="PF00015">
    <property type="entry name" value="MCPsignal"/>
    <property type="match status" value="1"/>
</dbReference>
<evidence type="ECO:0000256" key="5">
    <source>
        <dbReference type="ARBA" id="ARBA00023136"/>
    </source>
</evidence>
<dbReference type="eggNOG" id="COG0840">
    <property type="taxonomic scope" value="Bacteria"/>
</dbReference>
<protein>
    <submittedName>
        <fullName evidence="12">Methyl-accepting chemotaxis protein</fullName>
    </submittedName>
</protein>
<dbReference type="EMBL" id="CM001377">
    <property type="protein sequence ID" value="EHM09221.1"/>
    <property type="molecule type" value="Genomic_DNA"/>
</dbReference>
<comment type="similarity">
    <text evidence="7">Belongs to the methyl-accepting chemotaxis (MCP) protein family.</text>
</comment>
<evidence type="ECO:0000256" key="2">
    <source>
        <dbReference type="ARBA" id="ARBA00022475"/>
    </source>
</evidence>
<dbReference type="SMART" id="SM00283">
    <property type="entry name" value="MA"/>
    <property type="match status" value="1"/>
</dbReference>
<keyword evidence="4 9" id="KW-1133">Transmembrane helix</keyword>
<evidence type="ECO:0000313" key="12">
    <source>
        <dbReference type="EMBL" id="EHM09221.1"/>
    </source>
</evidence>
<feature type="transmembrane region" description="Helical" evidence="9">
    <location>
        <begin position="13"/>
        <end position="33"/>
    </location>
</feature>
<keyword evidence="5 9" id="KW-0472">Membrane</keyword>
<dbReference type="SMART" id="SM00304">
    <property type="entry name" value="HAMP"/>
    <property type="match status" value="1"/>
</dbReference>
<dbReference type="PANTHER" id="PTHR32089:SF112">
    <property type="entry name" value="LYSOZYME-LIKE PROTEIN-RELATED"/>
    <property type="match status" value="1"/>
</dbReference>
<dbReference type="InterPro" id="IPR003660">
    <property type="entry name" value="HAMP_dom"/>
</dbReference>
<keyword evidence="2" id="KW-1003">Cell membrane</keyword>
<dbReference type="Gene3D" id="1.10.287.950">
    <property type="entry name" value="Methyl-accepting chemotaxis protein"/>
    <property type="match status" value="1"/>
</dbReference>
<evidence type="ECO:0000256" key="3">
    <source>
        <dbReference type="ARBA" id="ARBA00022692"/>
    </source>
</evidence>
<dbReference type="GO" id="GO:0007165">
    <property type="term" value="P:signal transduction"/>
    <property type="evidence" value="ECO:0007669"/>
    <property type="project" value="UniProtKB-KW"/>
</dbReference>
<evidence type="ECO:0000256" key="1">
    <source>
        <dbReference type="ARBA" id="ARBA00004651"/>
    </source>
</evidence>
<evidence type="ECO:0000256" key="8">
    <source>
        <dbReference type="PROSITE-ProRule" id="PRU00284"/>
    </source>
</evidence>
<evidence type="ECO:0000259" key="10">
    <source>
        <dbReference type="PROSITE" id="PS50111"/>
    </source>
</evidence>
<dbReference type="SUPFAM" id="SSF58104">
    <property type="entry name" value="Methyl-accepting chemotaxis protein (MCP) signaling domain"/>
    <property type="match status" value="1"/>
</dbReference>
<dbReference type="InterPro" id="IPR033480">
    <property type="entry name" value="sCache_2"/>
</dbReference>
<dbReference type="GO" id="GO:0006935">
    <property type="term" value="P:chemotaxis"/>
    <property type="evidence" value="ECO:0007669"/>
    <property type="project" value="InterPro"/>
</dbReference>
<evidence type="ECO:0000256" key="4">
    <source>
        <dbReference type="ARBA" id="ARBA00022989"/>
    </source>
</evidence>
<evidence type="ECO:0000313" key="13">
    <source>
        <dbReference type="Proteomes" id="UP000005730"/>
    </source>
</evidence>
<sequence>MSGTRRMGLGLKFLLPIFALLGLSAAVLVFISYQRSYRDVYEDRIKAVKDMVDFTYGVLEHWNSQVEAGKLTKEEAMFMAGEEISKLRFEGKNYIFGYDMENRVAIPFQGNERGKFLDSQDKRGVWVQRELRDIVRSRGEGFLTYHWLNSNTDRVEPKVAYVRHFKPFEWWFGTGVYVYDVKAKAMRSAIYQGLILLAAMGLIGLCVAWLMGRLVARPLRELSLVAERAGAGDLRIDRSDLPQGRSDEIGDLSESLWSMVSNQRKTLASLSQAVQDVSSTAESLSALSEEFSASVEEIRGAVGTVKEMASSDAASAEETKAAVGEVTLGSKAVAAAAEKGAQSGSVAQGEVEEAAEGFLDVIGNVEKVASQGEENARVILELSYSVEKITAFVDTISRIADQTNLLALNAAIEAARAGEAGKGFAVVAEEVRKLAEESNQASRSIGDLIGELKDRVHGAVGSIESSGEVLKKASQTSEGAMDRLKAATSAVRGVIESLSDLAAVSEEQSALASEMEVAVDQIVSSTVQISSTMDSVYRSVEDTSKGSFEIAQQAERLSTRAKDLNDLMDAFKL</sequence>
<dbReference type="STRING" id="926567.TheveDRAFT_0032"/>
<dbReference type="GO" id="GO:0004888">
    <property type="term" value="F:transmembrane signaling receptor activity"/>
    <property type="evidence" value="ECO:0007669"/>
    <property type="project" value="InterPro"/>
</dbReference>
<proteinExistence type="inferred from homology"/>
<accession>H0UMS6</accession>
<dbReference type="OrthoDB" id="1586at2"/>
<dbReference type="InterPro" id="IPR004010">
    <property type="entry name" value="Double_Cache_2"/>
</dbReference>
<dbReference type="GO" id="GO:0005886">
    <property type="term" value="C:plasma membrane"/>
    <property type="evidence" value="ECO:0007669"/>
    <property type="project" value="UniProtKB-SubCell"/>
</dbReference>
<gene>
    <name evidence="12" type="ORF">TheveDRAFT_0032</name>
</gene>
<reference evidence="12 13" key="1">
    <citation type="submission" date="2011-10" db="EMBL/GenBank/DDBJ databases">
        <title>The Noncontiguous Finished genome of Thermanaerovibrio velox DSM 12556.</title>
        <authorList>
            <consortium name="US DOE Joint Genome Institute (JGI-PGF)"/>
            <person name="Lucas S."/>
            <person name="Copeland A."/>
            <person name="Lapidus A."/>
            <person name="Glavina del Rio T."/>
            <person name="Dalin E."/>
            <person name="Tice H."/>
            <person name="Bruce D."/>
            <person name="Goodwin L."/>
            <person name="Pitluck S."/>
            <person name="Peters L."/>
            <person name="Mikhailova N."/>
            <person name="Teshima H."/>
            <person name="Kyrpides N."/>
            <person name="Mavromatis K."/>
            <person name="Ivanova N."/>
            <person name="Markowitz V."/>
            <person name="Cheng J.-F."/>
            <person name="Hugenholtz P."/>
            <person name="Woyke T."/>
            <person name="Wu D."/>
            <person name="Spring S."/>
            <person name="Brambilla E.-M."/>
            <person name="Klenk H.-P."/>
            <person name="Eisen J.A."/>
        </authorList>
    </citation>
    <scope>NUCLEOTIDE SEQUENCE [LARGE SCALE GENOMIC DNA]</scope>
    <source>
        <strain evidence="12 13">DSM 12556</strain>
    </source>
</reference>
<organism evidence="12 13">
    <name type="scientific">Thermanaerovibrio velox DSM 12556</name>
    <dbReference type="NCBI Taxonomy" id="926567"/>
    <lineage>
        <taxon>Bacteria</taxon>
        <taxon>Thermotogati</taxon>
        <taxon>Synergistota</taxon>
        <taxon>Synergistia</taxon>
        <taxon>Synergistales</taxon>
        <taxon>Synergistaceae</taxon>
        <taxon>Thermanaerovibrio</taxon>
    </lineage>
</organism>
<dbReference type="Pfam" id="PF00672">
    <property type="entry name" value="HAMP"/>
    <property type="match status" value="1"/>
</dbReference>
<name>H0UMS6_9BACT</name>
<evidence type="ECO:0000256" key="9">
    <source>
        <dbReference type="SAM" id="Phobius"/>
    </source>
</evidence>
<keyword evidence="6 8" id="KW-0807">Transducer</keyword>
<dbReference type="Pfam" id="PF08269">
    <property type="entry name" value="dCache_2"/>
    <property type="match status" value="1"/>
</dbReference>
<dbReference type="PROSITE" id="PS50111">
    <property type="entry name" value="CHEMOTAXIS_TRANSDUC_2"/>
    <property type="match status" value="1"/>
</dbReference>
<keyword evidence="3 9" id="KW-0812">Transmembrane</keyword>
<feature type="transmembrane region" description="Helical" evidence="9">
    <location>
        <begin position="189"/>
        <end position="211"/>
    </location>
</feature>
<dbReference type="PRINTS" id="PR00260">
    <property type="entry name" value="CHEMTRNSDUCR"/>
</dbReference>
<dbReference type="AlphaFoldDB" id="H0UMS6"/>
<evidence type="ECO:0000256" key="7">
    <source>
        <dbReference type="ARBA" id="ARBA00029447"/>
    </source>
</evidence>
<feature type="domain" description="Methyl-accepting transducer" evidence="10">
    <location>
        <begin position="287"/>
        <end position="523"/>
    </location>
</feature>
<evidence type="ECO:0000256" key="6">
    <source>
        <dbReference type="ARBA" id="ARBA00023224"/>
    </source>
</evidence>
<dbReference type="InterPro" id="IPR004090">
    <property type="entry name" value="Chemotax_Me-accpt_rcpt"/>
</dbReference>
<dbReference type="PROSITE" id="PS50885">
    <property type="entry name" value="HAMP"/>
    <property type="match status" value="1"/>
</dbReference>
<dbReference type="HOGENOM" id="CLU_000445_107_21_0"/>
<dbReference type="CDD" id="cd06225">
    <property type="entry name" value="HAMP"/>
    <property type="match status" value="1"/>
</dbReference>
<feature type="domain" description="HAMP" evidence="11">
    <location>
        <begin position="213"/>
        <end position="268"/>
    </location>
</feature>
<evidence type="ECO:0000259" key="11">
    <source>
        <dbReference type="PROSITE" id="PS50885"/>
    </source>
</evidence>